<dbReference type="PROSITE" id="PS00108">
    <property type="entry name" value="PROTEIN_KINASE_ST"/>
    <property type="match status" value="1"/>
</dbReference>
<sequence length="570" mass="59144">MELPGYEIQEVLGQGGFATVYRAQQLAVGREVALKVDSRVLATPRDRQRFLREVTAAGQLSGHPHVVPVYDAGVLADNRPYMVLELCPGGSLGDRLYRDGPLSPKEARDIGVGLADAVAAAHASGVLHRDIKPGNVMVNRYGGVALTDFGLAAMPQPGRELSVTREALTPAYAPPEAFHMADPTPAGDVYSLAATVYALLRGRPPHYPDDGTQLSLAELIVRHTWPYPDLPGVPAALNSALRHALAPNPDHRLSDAGAFRDALAAVDLDTLDLSGGGFGPPPSMMTVPAYRDTPPTSYPQAYDTTAPPTYDTTGPQAYDTTAPYGRGSGPVPDANSTTVTPGRPGGAGGTTVVPGPGGDGDGGGKKGTTRRRPLVIGVLAAVAVSVSVSVSVVVYRGGQQDDAGGGSSSAAPSASSDGTAEDKGTSGFGVATTTENCAATSVDGVGGRCVATPECWSGITDVSGIITVSRADCQTRHVWETFAIAPLPKDGVTNNARDLVKHPDVKALCSQKVMAASMLPAGREVAKEWNVDIIPPTEVEWDKGLRVFRCVAAAVSDDGQKTGSQFAVQE</sequence>
<keyword evidence="11" id="KW-1185">Reference proteome</keyword>
<dbReference type="SUPFAM" id="SSF56112">
    <property type="entry name" value="Protein kinase-like (PK-like)"/>
    <property type="match status" value="1"/>
</dbReference>
<dbReference type="CDD" id="cd14014">
    <property type="entry name" value="STKc_PknB_like"/>
    <property type="match status" value="1"/>
</dbReference>
<dbReference type="InterPro" id="IPR000719">
    <property type="entry name" value="Prot_kinase_dom"/>
</dbReference>
<dbReference type="PROSITE" id="PS50011">
    <property type="entry name" value="PROTEIN_KINASE_DOM"/>
    <property type="match status" value="1"/>
</dbReference>
<dbReference type="Pfam" id="PF00069">
    <property type="entry name" value="Pkinase"/>
    <property type="match status" value="1"/>
</dbReference>
<feature type="region of interest" description="Disordered" evidence="8">
    <location>
        <begin position="307"/>
        <end position="369"/>
    </location>
</feature>
<evidence type="ECO:0000256" key="5">
    <source>
        <dbReference type="ARBA" id="ARBA00022777"/>
    </source>
</evidence>
<evidence type="ECO:0000256" key="7">
    <source>
        <dbReference type="PROSITE-ProRule" id="PRU10141"/>
    </source>
</evidence>
<dbReference type="Gene3D" id="1.10.510.10">
    <property type="entry name" value="Transferase(Phosphotransferase) domain 1"/>
    <property type="match status" value="1"/>
</dbReference>
<reference evidence="10 11" key="2">
    <citation type="journal article" date="2023" name="ChemBioChem">
        <title>Acyltransferase Domain Exchange between Two Independent Type I Polyketide Synthases in the Same Producer Strain of Macrolide Antibiotics.</title>
        <authorList>
            <person name="Kudo F."/>
            <person name="Kishikawa K."/>
            <person name="Tsuboi K."/>
            <person name="Kido T."/>
            <person name="Usui T."/>
            <person name="Hashimoto J."/>
            <person name="Shin-Ya K."/>
            <person name="Miyanaga A."/>
            <person name="Eguchi T."/>
        </authorList>
    </citation>
    <scope>NUCLEOTIDE SEQUENCE [LARGE SCALE GENOMIC DNA]</scope>
    <source>
        <strain evidence="10 11">A-8890</strain>
    </source>
</reference>
<feature type="compositionally biased region" description="Gly residues" evidence="8">
    <location>
        <begin position="343"/>
        <end position="361"/>
    </location>
</feature>
<reference evidence="10 11" key="1">
    <citation type="journal article" date="2010" name="ChemBioChem">
        <title>Cloning and characterization of the biosynthetic gene cluster of 16-membered macrolide antibiotic FD-891: involvement of a dual functional cytochrome P450 monooxygenase catalyzing epoxidation and hydroxylation.</title>
        <authorList>
            <person name="Kudo F."/>
            <person name="Motegi A."/>
            <person name="Mizoue K."/>
            <person name="Eguchi T."/>
        </authorList>
    </citation>
    <scope>NUCLEOTIDE SEQUENCE [LARGE SCALE GENOMIC DNA]</scope>
    <source>
        <strain evidence="10 11">A-8890</strain>
    </source>
</reference>
<proteinExistence type="predicted"/>
<evidence type="ECO:0000256" key="8">
    <source>
        <dbReference type="SAM" id="MobiDB-lite"/>
    </source>
</evidence>
<feature type="compositionally biased region" description="Low complexity" evidence="8">
    <location>
        <begin position="398"/>
        <end position="418"/>
    </location>
</feature>
<accession>A0ABM7F3A9</accession>
<evidence type="ECO:0000256" key="3">
    <source>
        <dbReference type="ARBA" id="ARBA00022679"/>
    </source>
</evidence>
<dbReference type="EC" id="2.7.11.1" evidence="1"/>
<dbReference type="SMART" id="SM00220">
    <property type="entry name" value="S_TKc"/>
    <property type="match status" value="1"/>
</dbReference>
<evidence type="ECO:0000259" key="9">
    <source>
        <dbReference type="PROSITE" id="PS50011"/>
    </source>
</evidence>
<keyword evidence="3" id="KW-0808">Transferase</keyword>
<protein>
    <recommendedName>
        <fullName evidence="1">non-specific serine/threonine protein kinase</fullName>
        <ecNumber evidence="1">2.7.11.1</ecNumber>
    </recommendedName>
</protein>
<feature type="binding site" evidence="7">
    <location>
        <position position="35"/>
    </location>
    <ligand>
        <name>ATP</name>
        <dbReference type="ChEBI" id="CHEBI:30616"/>
    </ligand>
</feature>
<evidence type="ECO:0000256" key="6">
    <source>
        <dbReference type="ARBA" id="ARBA00022840"/>
    </source>
</evidence>
<organism evidence="10 11">
    <name type="scientific">Streptomyces graminofaciens</name>
    <dbReference type="NCBI Taxonomy" id="68212"/>
    <lineage>
        <taxon>Bacteria</taxon>
        <taxon>Bacillati</taxon>
        <taxon>Actinomycetota</taxon>
        <taxon>Actinomycetes</taxon>
        <taxon>Kitasatosporales</taxon>
        <taxon>Streptomycetaceae</taxon>
        <taxon>Streptomyces</taxon>
    </lineage>
</organism>
<keyword evidence="5" id="KW-0418">Kinase</keyword>
<evidence type="ECO:0000256" key="2">
    <source>
        <dbReference type="ARBA" id="ARBA00022527"/>
    </source>
</evidence>
<keyword evidence="6 7" id="KW-0067">ATP-binding</keyword>
<dbReference type="InterPro" id="IPR017441">
    <property type="entry name" value="Protein_kinase_ATP_BS"/>
</dbReference>
<dbReference type="InterPro" id="IPR011009">
    <property type="entry name" value="Kinase-like_dom_sf"/>
</dbReference>
<dbReference type="PANTHER" id="PTHR43289">
    <property type="entry name" value="MITOGEN-ACTIVATED PROTEIN KINASE KINASE KINASE 20-RELATED"/>
    <property type="match status" value="1"/>
</dbReference>
<evidence type="ECO:0000256" key="4">
    <source>
        <dbReference type="ARBA" id="ARBA00022741"/>
    </source>
</evidence>
<keyword evidence="2" id="KW-0723">Serine/threonine-protein kinase</keyword>
<dbReference type="PROSITE" id="PS00107">
    <property type="entry name" value="PROTEIN_KINASE_ATP"/>
    <property type="match status" value="1"/>
</dbReference>
<name>A0ABM7F3A9_9ACTN</name>
<keyword evidence="4 7" id="KW-0547">Nucleotide-binding</keyword>
<evidence type="ECO:0000256" key="1">
    <source>
        <dbReference type="ARBA" id="ARBA00012513"/>
    </source>
</evidence>
<dbReference type="PANTHER" id="PTHR43289:SF6">
    <property type="entry name" value="SERINE_THREONINE-PROTEIN KINASE NEKL-3"/>
    <property type="match status" value="1"/>
</dbReference>
<dbReference type="InterPro" id="IPR008271">
    <property type="entry name" value="Ser/Thr_kinase_AS"/>
</dbReference>
<dbReference type="Proteomes" id="UP001321542">
    <property type="component" value="Chromosome"/>
</dbReference>
<evidence type="ECO:0000313" key="10">
    <source>
        <dbReference type="EMBL" id="BBC30286.1"/>
    </source>
</evidence>
<dbReference type="EMBL" id="AP018448">
    <property type="protein sequence ID" value="BBC30286.1"/>
    <property type="molecule type" value="Genomic_DNA"/>
</dbReference>
<gene>
    <name evidence="10" type="ORF">SGFS_015800</name>
</gene>
<evidence type="ECO:0000313" key="11">
    <source>
        <dbReference type="Proteomes" id="UP001321542"/>
    </source>
</evidence>
<feature type="region of interest" description="Disordered" evidence="8">
    <location>
        <begin position="398"/>
        <end position="429"/>
    </location>
</feature>
<feature type="domain" description="Protein kinase" evidence="9">
    <location>
        <begin position="6"/>
        <end position="264"/>
    </location>
</feature>